<dbReference type="GO" id="GO:0016787">
    <property type="term" value="F:hydrolase activity"/>
    <property type="evidence" value="ECO:0007669"/>
    <property type="project" value="UniProtKB-KW"/>
</dbReference>
<dbReference type="InterPro" id="IPR013527">
    <property type="entry name" value="YicC-like_N"/>
</dbReference>
<reference evidence="9" key="2">
    <citation type="submission" date="2014-07" db="EMBL/GenBank/DDBJ databases">
        <title>Initial genome analysis of the psychrotolerant acidophile Acidithiobacillus ferrivorans CF27: insights into iron and sulfur oxidation pathways and into biofilm formation.</title>
        <authorList>
            <person name="Talla E."/>
            <person name="Hedrich S."/>
            <person name="Mangenot S."/>
            <person name="Ji B."/>
            <person name="Johnson D.B."/>
            <person name="Barbe V."/>
            <person name="Bonnefoy V."/>
        </authorList>
    </citation>
    <scope>NUCLEOTIDE SEQUENCE [LARGE SCALE GENOMIC DNA]</scope>
    <source>
        <strain evidence="9">CF27</strain>
    </source>
</reference>
<evidence type="ECO:0000313" key="9">
    <source>
        <dbReference type="EMBL" id="CDQ12193.1"/>
    </source>
</evidence>
<keyword evidence="6" id="KW-0175">Coiled coil</keyword>
<protein>
    <recommendedName>
        <fullName evidence="12">YicC family protein</fullName>
    </recommendedName>
</protein>
<evidence type="ECO:0000256" key="5">
    <source>
        <dbReference type="ARBA" id="ARBA00035648"/>
    </source>
</evidence>
<reference evidence="10 11" key="3">
    <citation type="submission" date="2017-03" db="EMBL/GenBank/DDBJ databases">
        <authorList>
            <person name="Regsiter A."/>
            <person name="William W."/>
        </authorList>
    </citation>
    <scope>NUCLEOTIDE SEQUENCE [LARGE SCALE GENOMIC DNA]</scope>
    <source>
        <strain evidence="10">PRJEB5721</strain>
    </source>
</reference>
<dbReference type="RefSeq" id="WP_035190065.1">
    <property type="nucleotide sequence ID" value="NZ_CCCS020000001.1"/>
</dbReference>
<dbReference type="EMBL" id="CCCS020000001">
    <property type="protein sequence ID" value="CDQ12193.1"/>
    <property type="molecule type" value="Genomic_DNA"/>
</dbReference>
<dbReference type="InterPro" id="IPR013551">
    <property type="entry name" value="YicC-like_C"/>
</dbReference>
<accession>A0A060UZV6</accession>
<evidence type="ECO:0000256" key="4">
    <source>
        <dbReference type="ARBA" id="ARBA00022801"/>
    </source>
</evidence>
<dbReference type="PANTHER" id="PTHR30636:SF3">
    <property type="entry name" value="UPF0701 PROTEIN YICC"/>
    <property type="match status" value="1"/>
</dbReference>
<evidence type="ECO:0000256" key="1">
    <source>
        <dbReference type="ARBA" id="ARBA00001968"/>
    </source>
</evidence>
<evidence type="ECO:0000313" key="10">
    <source>
        <dbReference type="EMBL" id="SMH65261.1"/>
    </source>
</evidence>
<feature type="coiled-coil region" evidence="6">
    <location>
        <begin position="184"/>
        <end position="233"/>
    </location>
</feature>
<evidence type="ECO:0000256" key="2">
    <source>
        <dbReference type="ARBA" id="ARBA00022722"/>
    </source>
</evidence>
<feature type="domain" description="Endoribonuclease YicC-like C-terminal" evidence="8">
    <location>
        <begin position="174"/>
        <end position="289"/>
    </location>
</feature>
<dbReference type="Proteomes" id="UP000193925">
    <property type="component" value="Chromosome AFERRI"/>
</dbReference>
<dbReference type="Pfam" id="PF03755">
    <property type="entry name" value="YicC-like_N"/>
    <property type="match status" value="1"/>
</dbReference>
<comment type="cofactor">
    <cofactor evidence="1">
        <name>a divalent metal cation</name>
        <dbReference type="ChEBI" id="CHEBI:60240"/>
    </cofactor>
</comment>
<feature type="domain" description="Endoribonuclease YicC-like N-terminal" evidence="7">
    <location>
        <begin position="2"/>
        <end position="155"/>
    </location>
</feature>
<organism evidence="9">
    <name type="scientific">Acidithiobacillus ferrivorans</name>
    <dbReference type="NCBI Taxonomy" id="160808"/>
    <lineage>
        <taxon>Bacteria</taxon>
        <taxon>Pseudomonadati</taxon>
        <taxon>Pseudomonadota</taxon>
        <taxon>Acidithiobacillia</taxon>
        <taxon>Acidithiobacillales</taxon>
        <taxon>Acidithiobacillaceae</taxon>
        <taxon>Acidithiobacillus</taxon>
    </lineage>
</organism>
<keyword evidence="4" id="KW-0378">Hydrolase</keyword>
<evidence type="ECO:0000256" key="6">
    <source>
        <dbReference type="SAM" id="Coils"/>
    </source>
</evidence>
<name>A0A060UZV6_9PROT</name>
<comment type="similarity">
    <text evidence="5">Belongs to the YicC/YloC family.</text>
</comment>
<sequence length="289" mass="32793">MIRSMTGFARCESHGARGTLAWELRTVNHRFLDVGLRLPEGLGALETVVRARLQKTLVRGRVDAWLRFQPVAGGSLRLNTALATELYGLHAELTDIWELGETAFNPWDALRWPGLVQASGTDMDTEMLEAEVLVLLDRALTELQGAREREGAALAQLLLSRVEAIAEQTAALRTHLPELEKALRERLQARLQELAQQVDAGRWEQELLFYLQRQDVAEELDRLDTHLSELRRILQRREAVGRRLDFLMQELNREANTLASKAGDSQVTFASVELKVLIEQMREQVQNVE</sequence>
<dbReference type="EMBL" id="LT841305">
    <property type="protein sequence ID" value="SMH65261.1"/>
    <property type="molecule type" value="Genomic_DNA"/>
</dbReference>
<dbReference type="Pfam" id="PF08340">
    <property type="entry name" value="YicC-like_C"/>
    <property type="match status" value="1"/>
</dbReference>
<evidence type="ECO:0000259" key="7">
    <source>
        <dbReference type="Pfam" id="PF03755"/>
    </source>
</evidence>
<proteinExistence type="inferred from homology"/>
<dbReference type="InterPro" id="IPR005229">
    <property type="entry name" value="YicC/YloC-like"/>
</dbReference>
<dbReference type="GO" id="GO:0004521">
    <property type="term" value="F:RNA endonuclease activity"/>
    <property type="evidence" value="ECO:0007669"/>
    <property type="project" value="InterPro"/>
</dbReference>
<evidence type="ECO:0000256" key="3">
    <source>
        <dbReference type="ARBA" id="ARBA00022759"/>
    </source>
</evidence>
<evidence type="ECO:0000259" key="8">
    <source>
        <dbReference type="Pfam" id="PF08340"/>
    </source>
</evidence>
<keyword evidence="3" id="KW-0255">Endonuclease</keyword>
<keyword evidence="2" id="KW-0540">Nuclease</keyword>
<gene>
    <name evidence="9" type="primary">yicC</name>
    <name evidence="9" type="ORF">AFERRI_10016</name>
    <name evidence="10" type="ORF">AFERRI_20042</name>
</gene>
<dbReference type="NCBIfam" id="TIGR00255">
    <property type="entry name" value="YicC/YloC family endoribonuclease"/>
    <property type="match status" value="1"/>
</dbReference>
<dbReference type="AlphaFoldDB" id="A0A060UZV6"/>
<evidence type="ECO:0008006" key="12">
    <source>
        <dbReference type="Google" id="ProtNLM"/>
    </source>
</evidence>
<reference evidence="9" key="1">
    <citation type="submission" date="2014-03" db="EMBL/GenBank/DDBJ databases">
        <authorList>
            <person name="Genoscope - CEA"/>
        </authorList>
    </citation>
    <scope>NUCLEOTIDE SEQUENCE [LARGE SCALE GENOMIC DNA]</scope>
    <source>
        <strain evidence="9">CF27</strain>
    </source>
</reference>
<keyword evidence="11" id="KW-1185">Reference proteome</keyword>
<dbReference type="PANTHER" id="PTHR30636">
    <property type="entry name" value="UPF0701 PROTEIN YICC"/>
    <property type="match status" value="1"/>
</dbReference>
<evidence type="ECO:0000313" key="11">
    <source>
        <dbReference type="Proteomes" id="UP000193925"/>
    </source>
</evidence>